<dbReference type="AlphaFoldDB" id="A0AAU1ZTY5"/>
<organism evidence="2">
    <name type="scientific">Streptomyces sp. NBC_00093</name>
    <dbReference type="NCBI Taxonomy" id="2975649"/>
    <lineage>
        <taxon>Bacteria</taxon>
        <taxon>Bacillati</taxon>
        <taxon>Actinomycetota</taxon>
        <taxon>Actinomycetes</taxon>
        <taxon>Kitasatosporales</taxon>
        <taxon>Streptomycetaceae</taxon>
        <taxon>Streptomyces</taxon>
    </lineage>
</organism>
<dbReference type="SUPFAM" id="SSF54637">
    <property type="entry name" value="Thioesterase/thiol ester dehydrase-isomerase"/>
    <property type="match status" value="1"/>
</dbReference>
<dbReference type="EMBL" id="CP108222">
    <property type="protein sequence ID" value="WTT14901.1"/>
    <property type="molecule type" value="Genomic_DNA"/>
</dbReference>
<sequence length="184" mass="19500">MSAALEEVLGRARKLIGEWEHEDCGVLAVKDFCRYAASLNDDDYIRRARAQEAAGEPVVAPPLFLAGTLSWQDGPTEDDLQRDGLAAREAPCTAGLPVRHVHGGQSVRLGGPVLAGTRVTAERAITSADHRNGRSGEFVLLGITTRFTVEDGAELMAMDETVVVLDLPDAPAEDDLRPAGGAAA</sequence>
<evidence type="ECO:0000259" key="1">
    <source>
        <dbReference type="Pfam" id="PF13452"/>
    </source>
</evidence>
<reference evidence="2" key="1">
    <citation type="submission" date="2022-10" db="EMBL/GenBank/DDBJ databases">
        <title>The complete genomes of actinobacterial strains from the NBC collection.</title>
        <authorList>
            <person name="Joergensen T.S."/>
            <person name="Alvarez Arevalo M."/>
            <person name="Sterndorff E.B."/>
            <person name="Faurdal D."/>
            <person name="Vuksanovic O."/>
            <person name="Mourched A.-S."/>
            <person name="Charusanti P."/>
            <person name="Shaw S."/>
            <person name="Blin K."/>
            <person name="Weber T."/>
        </authorList>
    </citation>
    <scope>NUCLEOTIDE SEQUENCE</scope>
    <source>
        <strain evidence="2">NBC_00093</strain>
    </source>
</reference>
<evidence type="ECO:0000313" key="2">
    <source>
        <dbReference type="EMBL" id="WTT14901.1"/>
    </source>
</evidence>
<accession>A0AAU1ZTY5</accession>
<protein>
    <submittedName>
        <fullName evidence="2">MaoC family dehydratase N-terminal domain-containing protein</fullName>
    </submittedName>
</protein>
<name>A0AAU1ZTY5_9ACTN</name>
<dbReference type="InterPro" id="IPR029069">
    <property type="entry name" value="HotDog_dom_sf"/>
</dbReference>
<dbReference type="Gene3D" id="3.10.129.10">
    <property type="entry name" value="Hotdog Thioesterase"/>
    <property type="match status" value="1"/>
</dbReference>
<gene>
    <name evidence="2" type="ORF">OHA22_04875</name>
</gene>
<feature type="domain" description="FAS1-like dehydratase" evidence="1">
    <location>
        <begin position="28"/>
        <end position="156"/>
    </location>
</feature>
<dbReference type="Pfam" id="PF13452">
    <property type="entry name" value="FAS1_DH_region"/>
    <property type="match status" value="1"/>
</dbReference>
<dbReference type="InterPro" id="IPR039569">
    <property type="entry name" value="FAS1-like_DH_region"/>
</dbReference>
<proteinExistence type="predicted"/>